<reference evidence="2" key="1">
    <citation type="journal article" date="2023" name="Science">
        <title>Genome structures resolve the early diversification of teleost fishes.</title>
        <authorList>
            <person name="Parey E."/>
            <person name="Louis A."/>
            <person name="Montfort J."/>
            <person name="Bouchez O."/>
            <person name="Roques C."/>
            <person name="Iampietro C."/>
            <person name="Lluch J."/>
            <person name="Castinel A."/>
            <person name="Donnadieu C."/>
            <person name="Desvignes T."/>
            <person name="Floi Bucao C."/>
            <person name="Jouanno E."/>
            <person name="Wen M."/>
            <person name="Mejri S."/>
            <person name="Dirks R."/>
            <person name="Jansen H."/>
            <person name="Henkel C."/>
            <person name="Chen W.J."/>
            <person name="Zahm M."/>
            <person name="Cabau C."/>
            <person name="Klopp C."/>
            <person name="Thompson A.W."/>
            <person name="Robinson-Rechavi M."/>
            <person name="Braasch I."/>
            <person name="Lecointre G."/>
            <person name="Bobe J."/>
            <person name="Postlethwait J.H."/>
            <person name="Berthelot C."/>
            <person name="Roest Crollius H."/>
            <person name="Guiguen Y."/>
        </authorList>
    </citation>
    <scope>NUCLEOTIDE SEQUENCE</scope>
    <source>
        <strain evidence="2">NC1722</strain>
    </source>
</reference>
<evidence type="ECO:0000313" key="3">
    <source>
        <dbReference type="Proteomes" id="UP001221898"/>
    </source>
</evidence>
<dbReference type="AlphaFoldDB" id="A0AAD7WCD4"/>
<proteinExistence type="predicted"/>
<comment type="caution">
    <text evidence="2">The sequence shown here is derived from an EMBL/GenBank/DDBJ whole genome shotgun (WGS) entry which is preliminary data.</text>
</comment>
<feature type="coiled-coil region" evidence="1">
    <location>
        <begin position="4"/>
        <end position="31"/>
    </location>
</feature>
<name>A0AAD7WCD4_9TELE</name>
<sequence>MNFRQANQKQLSEIKDKINKSNKRLEEAETCIEGADMRIQNVEEGVTEMLKVQEVLSSWLTDLEGRFRHENIRIYRVPEGSEDGTAMEGLLRSQLDLNPSRELHIERAQRALVPRPIDQVKP</sequence>
<evidence type="ECO:0000256" key="1">
    <source>
        <dbReference type="SAM" id="Coils"/>
    </source>
</evidence>
<dbReference type="EMBL" id="JAINUG010000158">
    <property type="protein sequence ID" value="KAJ8391395.1"/>
    <property type="molecule type" value="Genomic_DNA"/>
</dbReference>
<accession>A0AAD7WCD4</accession>
<gene>
    <name evidence="2" type="ORF">AAFF_G00090250</name>
</gene>
<protein>
    <submittedName>
        <fullName evidence="2">Uncharacterized protein</fullName>
    </submittedName>
</protein>
<keyword evidence="1" id="KW-0175">Coiled coil</keyword>
<organism evidence="2 3">
    <name type="scientific">Aldrovandia affinis</name>
    <dbReference type="NCBI Taxonomy" id="143900"/>
    <lineage>
        <taxon>Eukaryota</taxon>
        <taxon>Metazoa</taxon>
        <taxon>Chordata</taxon>
        <taxon>Craniata</taxon>
        <taxon>Vertebrata</taxon>
        <taxon>Euteleostomi</taxon>
        <taxon>Actinopterygii</taxon>
        <taxon>Neopterygii</taxon>
        <taxon>Teleostei</taxon>
        <taxon>Notacanthiformes</taxon>
        <taxon>Halosauridae</taxon>
        <taxon>Aldrovandia</taxon>
    </lineage>
</organism>
<dbReference type="Gene3D" id="3.30.70.1820">
    <property type="entry name" value="L1 transposable element, RRM domain"/>
    <property type="match status" value="1"/>
</dbReference>
<dbReference type="Proteomes" id="UP001221898">
    <property type="component" value="Unassembled WGS sequence"/>
</dbReference>
<keyword evidence="3" id="KW-1185">Reference proteome</keyword>
<evidence type="ECO:0000313" key="2">
    <source>
        <dbReference type="EMBL" id="KAJ8391395.1"/>
    </source>
</evidence>